<accession>A0A166KAZ0</accession>
<reference evidence="6 7" key="1">
    <citation type="submission" date="2016-04" db="EMBL/GenBank/DDBJ databases">
        <title>Draft Genome Assembly of the Bloom-forming Cyanobacterium Nodularia spumigena Strain CENA596 in Shrimp Production Ponds.</title>
        <authorList>
            <person name="Popin R.V."/>
            <person name="Rigonato J."/>
            <person name="Abreu V.A."/>
            <person name="Andreote A.P."/>
            <person name="Silveira S.B."/>
            <person name="Odebrecht C."/>
            <person name="Fiore M.F."/>
        </authorList>
    </citation>
    <scope>NUCLEOTIDE SEQUENCE [LARGE SCALE GENOMIC DNA]</scope>
    <source>
        <strain evidence="6 7">CENA596</strain>
    </source>
</reference>
<dbReference type="OrthoDB" id="9769653at2"/>
<keyword evidence="4" id="KW-0472">Membrane</keyword>
<comment type="cofactor">
    <cofactor evidence="1">
        <name>Fe(2+)</name>
        <dbReference type="ChEBI" id="CHEBI:29033"/>
    </cofactor>
</comment>
<evidence type="ECO:0000256" key="1">
    <source>
        <dbReference type="ARBA" id="ARBA00001954"/>
    </source>
</evidence>
<evidence type="ECO:0000313" key="7">
    <source>
        <dbReference type="Proteomes" id="UP000076555"/>
    </source>
</evidence>
<protein>
    <submittedName>
        <fullName evidence="6">Fatty acid desaturase</fullName>
    </submittedName>
</protein>
<dbReference type="EMBL" id="LWAJ01000064">
    <property type="protein sequence ID" value="KZL50838.1"/>
    <property type="molecule type" value="Genomic_DNA"/>
</dbReference>
<dbReference type="GO" id="GO:0006629">
    <property type="term" value="P:lipid metabolic process"/>
    <property type="evidence" value="ECO:0007669"/>
    <property type="project" value="InterPro"/>
</dbReference>
<dbReference type="InterPro" id="IPR005804">
    <property type="entry name" value="FA_desaturase_dom"/>
</dbReference>
<evidence type="ECO:0000256" key="3">
    <source>
        <dbReference type="ARBA" id="ARBA00023004"/>
    </source>
</evidence>
<dbReference type="PANTHER" id="PTHR32100">
    <property type="entry name" value="OMEGA-6 FATTY ACID DESATURASE, CHLOROPLASTIC"/>
    <property type="match status" value="1"/>
</dbReference>
<evidence type="ECO:0000256" key="2">
    <source>
        <dbReference type="ARBA" id="ARBA00008749"/>
    </source>
</evidence>
<gene>
    <name evidence="6" type="ORF">A2T98_05490</name>
</gene>
<sequence>MLRNFAPSHFFGDLAVKHTVFQVFMTTSIINSQKLGEDLGEPNLKLKDIIKTLPRECFEKNSRKAWTQAMLSVLMVALGYCFLAISPWFLLPVAWIFTGTALTGFFVIGHDCGHRSFAKRRWVNDLVGHIFMAPLIYPFHSWRIKHNYHHAHTNKLDEDNAWHPIRTHVFANWTPFRQFAFEGFMRKRLWWVGSIGHWALVHFDARNFKPKDQSSVKLSVAVVVIFAAIAFPLLIATTGIWGFVKFWLLPWMVYHFWMSTFTIVHHTASDVPFNTANKWNEALAQLSGTIHCDYPRWVEIFCHDINVHVPHHLSTAIPSYNLRLAYSSIKENWQPYLHDECEFSWSLMKQITNQCQLYKTDIGYETFDEYYAGK</sequence>
<dbReference type="Pfam" id="PF00487">
    <property type="entry name" value="FA_desaturase"/>
    <property type="match status" value="1"/>
</dbReference>
<comment type="similarity">
    <text evidence="2">Belongs to the fatty acid desaturase type 2 family.</text>
</comment>
<dbReference type="AlphaFoldDB" id="A0A166KAZ0"/>
<dbReference type="InterPro" id="IPR012171">
    <property type="entry name" value="Fatty_acid_desaturase"/>
</dbReference>
<keyword evidence="4" id="KW-1133">Transmembrane helix</keyword>
<feature type="transmembrane region" description="Helical" evidence="4">
    <location>
        <begin position="65"/>
        <end position="85"/>
    </location>
</feature>
<proteinExistence type="inferred from homology"/>
<evidence type="ECO:0000256" key="4">
    <source>
        <dbReference type="SAM" id="Phobius"/>
    </source>
</evidence>
<evidence type="ECO:0000259" key="5">
    <source>
        <dbReference type="Pfam" id="PF00487"/>
    </source>
</evidence>
<comment type="caution">
    <text evidence="6">The sequence shown here is derived from an EMBL/GenBank/DDBJ whole genome shotgun (WGS) entry which is preliminary data.</text>
</comment>
<feature type="domain" description="Fatty acid desaturase" evidence="5">
    <location>
        <begin position="87"/>
        <end position="336"/>
    </location>
</feature>
<organism evidence="6 7">
    <name type="scientific">Nodularia spumigena CENA596</name>
    <dbReference type="NCBI Taxonomy" id="1819295"/>
    <lineage>
        <taxon>Bacteria</taxon>
        <taxon>Bacillati</taxon>
        <taxon>Cyanobacteriota</taxon>
        <taxon>Cyanophyceae</taxon>
        <taxon>Nostocales</taxon>
        <taxon>Nodulariaceae</taxon>
        <taxon>Nodularia</taxon>
    </lineage>
</organism>
<evidence type="ECO:0000313" key="6">
    <source>
        <dbReference type="EMBL" id="KZL50838.1"/>
    </source>
</evidence>
<keyword evidence="4" id="KW-0812">Transmembrane</keyword>
<dbReference type="Proteomes" id="UP000076555">
    <property type="component" value="Unassembled WGS sequence"/>
</dbReference>
<dbReference type="GO" id="GO:0016491">
    <property type="term" value="F:oxidoreductase activity"/>
    <property type="evidence" value="ECO:0007669"/>
    <property type="project" value="InterPro"/>
</dbReference>
<name>A0A166KAZ0_NODSP</name>
<feature type="transmembrane region" description="Helical" evidence="4">
    <location>
        <begin position="218"/>
        <end position="241"/>
    </location>
</feature>
<keyword evidence="3" id="KW-0408">Iron</keyword>
<dbReference type="CDD" id="cd03507">
    <property type="entry name" value="Delta12-FADS-like"/>
    <property type="match status" value="1"/>
</dbReference>
<feature type="transmembrane region" description="Helical" evidence="4">
    <location>
        <begin position="91"/>
        <end position="110"/>
    </location>
</feature>
<feature type="transmembrane region" description="Helical" evidence="4">
    <location>
        <begin position="247"/>
        <end position="264"/>
    </location>
</feature>